<dbReference type="RefSeq" id="WP_136663887.1">
    <property type="nucleotide sequence ID" value="NZ_RFLV01000001.1"/>
</dbReference>
<proteinExistence type="predicted"/>
<name>A0A4T2A459_9PSED</name>
<dbReference type="Pfam" id="PF13692">
    <property type="entry name" value="Glyco_trans_1_4"/>
    <property type="match status" value="1"/>
</dbReference>
<dbReference type="OrthoDB" id="5936320at2"/>
<sequence>MKFLVYSEVTARQIGDSLGQSEYSYYFVLKEFLPVLESLGTVTVVENPKTEIDRLYAQSKAAGEPCVFLSFSPPHKTELKLRCPTVPVLAWEFDSIPNEAWLGDRRQDWRVGLSRCGRAITHCGLTVEAISAVMGPNYPVISIPAPIWDKYAALRERQILTHASSRTCIRVKNGVVLDTHDVSLAPYMPDQQSVASAVAVARKHEAAEQKAATLPKSREESLLRITYRYFLEWRNLVGRALFQEWMSSGKRWLLRQPKVEPLAAKPVIESPLPLWQLSEHQLELSGVVFTSLFNPYDGRKNWVDMLTAFCAAFRDKPDATLVFKLGHAEYQSAMNDILMCMARLPTFQCRVVLVQGFLEGKDFEALIEATSFVVNASHGEGQCLPLMEFLSCGKPAVAPRHSAMVDYIDTEVAFVVDSWLDATAWSHDARKAFRTCRHQIDWESLVDAYRAAYNCITETPERYAQMSHNAVERMRNHCSRAVATERLRHFLNLKEAPTP</sequence>
<dbReference type="GO" id="GO:0016740">
    <property type="term" value="F:transferase activity"/>
    <property type="evidence" value="ECO:0007669"/>
    <property type="project" value="UniProtKB-KW"/>
</dbReference>
<dbReference type="SUPFAM" id="SSF53756">
    <property type="entry name" value="UDP-Glycosyltransferase/glycogen phosphorylase"/>
    <property type="match status" value="1"/>
</dbReference>
<dbReference type="AlphaFoldDB" id="A0A4T2A459"/>
<dbReference type="PANTHER" id="PTHR46656:SF3">
    <property type="entry name" value="PUTATIVE-RELATED"/>
    <property type="match status" value="1"/>
</dbReference>
<dbReference type="Gene3D" id="3.40.50.2000">
    <property type="entry name" value="Glycogen Phosphorylase B"/>
    <property type="match status" value="1"/>
</dbReference>
<evidence type="ECO:0000313" key="1">
    <source>
        <dbReference type="EMBL" id="TIH10608.1"/>
    </source>
</evidence>
<comment type="caution">
    <text evidence="1">The sequence shown here is derived from an EMBL/GenBank/DDBJ whole genome shotgun (WGS) entry which is preliminary data.</text>
</comment>
<accession>A0A4T2A459</accession>
<evidence type="ECO:0000313" key="2">
    <source>
        <dbReference type="Proteomes" id="UP000307541"/>
    </source>
</evidence>
<keyword evidence="2" id="KW-1185">Reference proteome</keyword>
<organism evidence="1 2">
    <name type="scientific">Pseudomonas leptonychotis</name>
    <dbReference type="NCBI Taxonomy" id="2448482"/>
    <lineage>
        <taxon>Bacteria</taxon>
        <taxon>Pseudomonadati</taxon>
        <taxon>Pseudomonadota</taxon>
        <taxon>Gammaproteobacteria</taxon>
        <taxon>Pseudomonadales</taxon>
        <taxon>Pseudomonadaceae</taxon>
        <taxon>Pseudomonas</taxon>
    </lineage>
</organism>
<protein>
    <submittedName>
        <fullName evidence="1">Glycosyltransferase family 1 protein</fullName>
    </submittedName>
</protein>
<dbReference type="EMBL" id="RFLV01000001">
    <property type="protein sequence ID" value="TIH10608.1"/>
    <property type="molecule type" value="Genomic_DNA"/>
</dbReference>
<reference evidence="1 2" key="1">
    <citation type="submission" date="2018-10" db="EMBL/GenBank/DDBJ databases">
        <title>Pseudomonas leptonychotis sp. nov., isolated from Weddell seals in Antarctica.</title>
        <authorList>
            <person name="Novakova D."/>
            <person name="Svec P."/>
            <person name="Kralova S."/>
            <person name="Kristofova L."/>
            <person name="Zeman M."/>
            <person name="Pantucek R."/>
            <person name="Maslanova I."/>
            <person name="Sedlacek I."/>
        </authorList>
    </citation>
    <scope>NUCLEOTIDE SEQUENCE [LARGE SCALE GENOMIC DNA]</scope>
    <source>
        <strain evidence="1 2">CCM 8849</strain>
    </source>
</reference>
<dbReference type="PANTHER" id="PTHR46656">
    <property type="entry name" value="PUTATIVE-RELATED"/>
    <property type="match status" value="1"/>
</dbReference>
<keyword evidence="1" id="KW-0808">Transferase</keyword>
<dbReference type="Proteomes" id="UP000307541">
    <property type="component" value="Unassembled WGS sequence"/>
</dbReference>
<gene>
    <name evidence="1" type="ORF">D8779_08020</name>
</gene>